<evidence type="ECO:0000256" key="1">
    <source>
        <dbReference type="SAM" id="Phobius"/>
    </source>
</evidence>
<evidence type="ECO:0000313" key="2">
    <source>
        <dbReference type="EMBL" id="EIA16807.1"/>
    </source>
</evidence>
<sequence length="41" mass="4937">MRKFDNKYINNVYLLFFTIKLVFTQSMAPFMGFSNAFHKIL</sequence>
<keyword evidence="1" id="KW-0472">Membrane</keyword>
<protein>
    <submittedName>
        <fullName evidence="2">Uncharacterized protein</fullName>
    </submittedName>
</protein>
<gene>
    <name evidence="2" type="ORF">HA1_09441</name>
</gene>
<organism evidence="2 3">
    <name type="scientific">Clostridium perfringens F262</name>
    <dbReference type="NCBI Taxonomy" id="883064"/>
    <lineage>
        <taxon>Bacteria</taxon>
        <taxon>Bacillati</taxon>
        <taxon>Bacillota</taxon>
        <taxon>Clostridia</taxon>
        <taxon>Eubacteriales</taxon>
        <taxon>Clostridiaceae</taxon>
        <taxon>Clostridium</taxon>
    </lineage>
</organism>
<reference evidence="2 3" key="1">
    <citation type="journal article" date="2012" name="PLoS ONE">
        <title>Genome Sequencing and Analysis of a Type A Clostridium perfringens Isolate from a Case of Bovine Clostridial Abomasitis.</title>
        <authorList>
            <person name="Nowell V.J."/>
            <person name="Kropinski A.M."/>
            <person name="Songer J.G."/>
            <person name="Macinnes J.I."/>
            <person name="Parreira V.R."/>
            <person name="Prescott J.F."/>
        </authorList>
    </citation>
    <scope>NUCLEOTIDE SEQUENCE [LARGE SCALE GENOMIC DNA]</scope>
    <source>
        <strain evidence="2 3">F262</strain>
    </source>
</reference>
<name>A0AAV3FC05_CLOPF</name>
<dbReference type="Proteomes" id="UP000005358">
    <property type="component" value="Chromosome"/>
</dbReference>
<proteinExistence type="predicted"/>
<dbReference type="AlphaFoldDB" id="A0AAV3FC05"/>
<keyword evidence="1" id="KW-0812">Transmembrane</keyword>
<accession>A0AAV3FC05</accession>
<feature type="transmembrane region" description="Helical" evidence="1">
    <location>
        <begin position="12"/>
        <end position="33"/>
    </location>
</feature>
<evidence type="ECO:0000313" key="3">
    <source>
        <dbReference type="Proteomes" id="UP000005358"/>
    </source>
</evidence>
<comment type="caution">
    <text evidence="2">The sequence shown here is derived from an EMBL/GenBank/DDBJ whole genome shotgun (WGS) entry which is preliminary data.</text>
</comment>
<dbReference type="EMBL" id="AFES01000025">
    <property type="protein sequence ID" value="EIA16807.1"/>
    <property type="molecule type" value="Genomic_DNA"/>
</dbReference>
<keyword evidence="1" id="KW-1133">Transmembrane helix</keyword>